<dbReference type="KEGG" id="mnv:MNVI_04540"/>
<dbReference type="OrthoDB" id="4724112at2"/>
<dbReference type="Proteomes" id="UP000466894">
    <property type="component" value="Chromosome"/>
</dbReference>
<evidence type="ECO:0000313" key="4">
    <source>
        <dbReference type="Proteomes" id="UP000466894"/>
    </source>
</evidence>
<reference evidence="1" key="3">
    <citation type="submission" date="2020-02" db="EMBL/GenBank/DDBJ databases">
        <authorList>
            <person name="Matsumoto Y."/>
            <person name="Motooka D."/>
            <person name="Nakamura S."/>
        </authorList>
    </citation>
    <scope>NUCLEOTIDE SEQUENCE</scope>
    <source>
        <strain evidence="1">JCM 16367</strain>
    </source>
</reference>
<evidence type="ECO:0000313" key="2">
    <source>
        <dbReference type="EMBL" id="ORB18248.1"/>
    </source>
</evidence>
<evidence type="ECO:0008006" key="5">
    <source>
        <dbReference type="Google" id="ProtNLM"/>
    </source>
</evidence>
<dbReference type="RefSeq" id="WP_083084956.1">
    <property type="nucleotide sequence ID" value="NZ_AP022583.1"/>
</dbReference>
<dbReference type="InterPro" id="IPR019587">
    <property type="entry name" value="Polyketide_cyclase/dehydratase"/>
</dbReference>
<name>A0A7I7P975_9MYCO</name>
<dbReference type="InterPro" id="IPR023393">
    <property type="entry name" value="START-like_dom_sf"/>
</dbReference>
<reference evidence="2 3" key="1">
    <citation type="submission" date="2017-02" db="EMBL/GenBank/DDBJ databases">
        <title>The new phylogeny of genus Mycobacterium.</title>
        <authorList>
            <person name="Tortoli E."/>
            <person name="Trovato A."/>
            <person name="Cirillo D.M."/>
        </authorList>
    </citation>
    <scope>NUCLEOTIDE SEQUENCE [LARGE SCALE GENOMIC DNA]</scope>
    <source>
        <strain evidence="2 3">DSM 45145</strain>
    </source>
</reference>
<proteinExistence type="predicted"/>
<dbReference type="Pfam" id="PF10604">
    <property type="entry name" value="Polyketide_cyc2"/>
    <property type="match status" value="1"/>
</dbReference>
<dbReference type="Proteomes" id="UP000192374">
    <property type="component" value="Unassembled WGS sequence"/>
</dbReference>
<dbReference type="CDD" id="cd07812">
    <property type="entry name" value="SRPBCC"/>
    <property type="match status" value="1"/>
</dbReference>
<dbReference type="EMBL" id="MVIC01000002">
    <property type="protein sequence ID" value="ORB18248.1"/>
    <property type="molecule type" value="Genomic_DNA"/>
</dbReference>
<gene>
    <name evidence="2" type="ORF">BST37_02180</name>
    <name evidence="1" type="ORF">MNVI_04540</name>
</gene>
<dbReference type="EMBL" id="AP022583">
    <property type="protein sequence ID" value="BBY05136.1"/>
    <property type="molecule type" value="Genomic_DNA"/>
</dbReference>
<reference evidence="1 4" key="2">
    <citation type="journal article" date="2019" name="Emerg. Microbes Infect.">
        <title>Comprehensive subspecies identification of 175 nontuberculous mycobacteria species based on 7547 genomic profiles.</title>
        <authorList>
            <person name="Matsumoto Y."/>
            <person name="Kinjo T."/>
            <person name="Motooka D."/>
            <person name="Nabeya D."/>
            <person name="Jung N."/>
            <person name="Uechi K."/>
            <person name="Horii T."/>
            <person name="Iida T."/>
            <person name="Fujita J."/>
            <person name="Nakamura S."/>
        </authorList>
    </citation>
    <scope>NUCLEOTIDE SEQUENCE [LARGE SCALE GENOMIC DNA]</scope>
    <source>
        <strain evidence="1 4">JCM 16367</strain>
    </source>
</reference>
<dbReference type="Gene3D" id="3.30.530.20">
    <property type="match status" value="1"/>
</dbReference>
<keyword evidence="3" id="KW-1185">Reference proteome</keyword>
<evidence type="ECO:0000313" key="3">
    <source>
        <dbReference type="Proteomes" id="UP000192374"/>
    </source>
</evidence>
<dbReference type="AlphaFoldDB" id="A0A7I7P975"/>
<dbReference type="SUPFAM" id="SSF55961">
    <property type="entry name" value="Bet v1-like"/>
    <property type="match status" value="1"/>
</dbReference>
<protein>
    <recommendedName>
        <fullName evidence="5">Polyketide cyclase</fullName>
    </recommendedName>
</protein>
<organism evidence="1 4">
    <name type="scientific">Mycobacterium noviomagense</name>
    <dbReference type="NCBI Taxonomy" id="459858"/>
    <lineage>
        <taxon>Bacteria</taxon>
        <taxon>Bacillati</taxon>
        <taxon>Actinomycetota</taxon>
        <taxon>Actinomycetes</taxon>
        <taxon>Mycobacteriales</taxon>
        <taxon>Mycobacteriaceae</taxon>
        <taxon>Mycobacterium</taxon>
    </lineage>
</organism>
<sequence>MAQTVTVAKRIRRPFEEVSAFVADPHRFIPALATVGRCQYIGDSDQGQLWDVFLVSGTLHLGGRVLVTHTEDGRLSWRSRRGTRHRFEGRVERDGDACRITLALTYSLTGMVIARFNELIGRGIVARNLEAAAEELRHRLEFENGNVPIDKCGGPRSS</sequence>
<evidence type="ECO:0000313" key="1">
    <source>
        <dbReference type="EMBL" id="BBY05136.1"/>
    </source>
</evidence>
<accession>A0A7I7P975</accession>